<evidence type="ECO:0000256" key="5">
    <source>
        <dbReference type="ARBA" id="ARBA00023136"/>
    </source>
</evidence>
<gene>
    <name evidence="7" type="ORF">METZ01_LOCUS49020</name>
</gene>
<name>A0A381RWD5_9ZZZZ</name>
<evidence type="ECO:0008006" key="8">
    <source>
        <dbReference type="Google" id="ProtNLM"/>
    </source>
</evidence>
<dbReference type="GO" id="GO:0005886">
    <property type="term" value="C:plasma membrane"/>
    <property type="evidence" value="ECO:0007669"/>
    <property type="project" value="UniProtKB-SubCell"/>
</dbReference>
<dbReference type="GO" id="GO:0008610">
    <property type="term" value="P:lipid biosynthetic process"/>
    <property type="evidence" value="ECO:0007669"/>
    <property type="project" value="UniProtKB-ARBA"/>
</dbReference>
<evidence type="ECO:0000256" key="2">
    <source>
        <dbReference type="ARBA" id="ARBA00022475"/>
    </source>
</evidence>
<dbReference type="EMBL" id="UINC01002389">
    <property type="protein sequence ID" value="SUZ96166.1"/>
    <property type="molecule type" value="Genomic_DNA"/>
</dbReference>
<evidence type="ECO:0000256" key="1">
    <source>
        <dbReference type="ARBA" id="ARBA00004533"/>
    </source>
</evidence>
<comment type="subcellular location">
    <subcellularLocation>
        <location evidence="1">Cell inner membrane</location>
    </subcellularLocation>
</comment>
<dbReference type="PANTHER" id="PTHR30606:SF10">
    <property type="entry name" value="PHOSPHATIDYLINOSITOL MANNOSIDE ACYLTRANSFERASE"/>
    <property type="match status" value="1"/>
</dbReference>
<dbReference type="PANTHER" id="PTHR30606">
    <property type="entry name" value="LIPID A BIOSYNTHESIS LAUROYL ACYLTRANSFERASE"/>
    <property type="match status" value="1"/>
</dbReference>
<keyword evidence="4" id="KW-0808">Transferase</keyword>
<dbReference type="GO" id="GO:0016746">
    <property type="term" value="F:acyltransferase activity"/>
    <property type="evidence" value="ECO:0007669"/>
    <property type="project" value="UniProtKB-KW"/>
</dbReference>
<organism evidence="7">
    <name type="scientific">marine metagenome</name>
    <dbReference type="NCBI Taxonomy" id="408172"/>
    <lineage>
        <taxon>unclassified sequences</taxon>
        <taxon>metagenomes</taxon>
        <taxon>ecological metagenomes</taxon>
    </lineage>
</organism>
<proteinExistence type="predicted"/>
<dbReference type="Pfam" id="PF03279">
    <property type="entry name" value="Lip_A_acyltrans"/>
    <property type="match status" value="1"/>
</dbReference>
<accession>A0A381RWD5</accession>
<evidence type="ECO:0000256" key="4">
    <source>
        <dbReference type="ARBA" id="ARBA00022679"/>
    </source>
</evidence>
<keyword evidence="3" id="KW-0997">Cell inner membrane</keyword>
<protein>
    <recommendedName>
        <fullName evidence="8">Lipid A biosynthesis acyltransferase</fullName>
    </recommendedName>
</protein>
<sequence>MPETSTSKLRLEKHKFRHRLEFALFNSLKRWGEGASAKRLRRGAYLLDLLLYHVLRICRKIVSINLELAFPELSAKERGKIARANYRWFSRFCMDVLHMDAWQGHTSQVTHFNNLQILDEALTENKGVLLVSGHFGNWEMIPSALAELGYPVSMYVGQQTNPLTNELQNNARANFGVETIDKGKKATLQMGRALAANKIIAMLIDQNDHKSDLYVNFFAKLASSSKGTAAFHLLRKSPVILVTCPYVSDKFEITFQRISFELSGEQEKDTHHISQNITAELEKVIRQYPEQYFWMHRRWRARPPEDSEKIY</sequence>
<keyword evidence="2" id="KW-1003">Cell membrane</keyword>
<evidence type="ECO:0000313" key="7">
    <source>
        <dbReference type="EMBL" id="SUZ96166.1"/>
    </source>
</evidence>
<dbReference type="CDD" id="cd07984">
    <property type="entry name" value="LPLAT_LABLAT-like"/>
    <property type="match status" value="1"/>
</dbReference>
<dbReference type="AlphaFoldDB" id="A0A381RWD5"/>
<dbReference type="GO" id="GO:1901137">
    <property type="term" value="P:carbohydrate derivative biosynthetic process"/>
    <property type="evidence" value="ECO:0007669"/>
    <property type="project" value="UniProtKB-ARBA"/>
</dbReference>
<evidence type="ECO:0000256" key="6">
    <source>
        <dbReference type="ARBA" id="ARBA00023315"/>
    </source>
</evidence>
<reference evidence="7" key="1">
    <citation type="submission" date="2018-05" db="EMBL/GenBank/DDBJ databases">
        <authorList>
            <person name="Lanie J.A."/>
            <person name="Ng W.-L."/>
            <person name="Kazmierczak K.M."/>
            <person name="Andrzejewski T.M."/>
            <person name="Davidsen T.M."/>
            <person name="Wayne K.J."/>
            <person name="Tettelin H."/>
            <person name="Glass J.I."/>
            <person name="Rusch D."/>
            <person name="Podicherti R."/>
            <person name="Tsui H.-C.T."/>
            <person name="Winkler M.E."/>
        </authorList>
    </citation>
    <scope>NUCLEOTIDE SEQUENCE</scope>
</reference>
<dbReference type="InterPro" id="IPR004960">
    <property type="entry name" value="LipA_acyltrans"/>
</dbReference>
<evidence type="ECO:0000256" key="3">
    <source>
        <dbReference type="ARBA" id="ARBA00022519"/>
    </source>
</evidence>
<keyword evidence="5" id="KW-0472">Membrane</keyword>
<keyword evidence="6" id="KW-0012">Acyltransferase</keyword>